<evidence type="ECO:0000256" key="3">
    <source>
        <dbReference type="PIRSR" id="PIRSR000390-1"/>
    </source>
</evidence>
<evidence type="ECO:0000313" key="7">
    <source>
        <dbReference type="Proteomes" id="UP000178925"/>
    </source>
</evidence>
<evidence type="ECO:0000256" key="4">
    <source>
        <dbReference type="PIRSR" id="PIRSR000390-2"/>
    </source>
</evidence>
<dbReference type="GO" id="GO:0030170">
    <property type="term" value="F:pyridoxal phosphate binding"/>
    <property type="evidence" value="ECO:0007669"/>
    <property type="project" value="TreeGrafter"/>
</dbReference>
<dbReference type="SUPFAM" id="SSF53383">
    <property type="entry name" value="PLP-dependent transferases"/>
    <property type="match status" value="1"/>
</dbReference>
<dbReference type="InterPro" id="IPR015422">
    <property type="entry name" value="PyrdxlP-dep_Trfase_small"/>
</dbReference>
<organism evidence="6 7">
    <name type="scientific">Candidatus Falkowbacteria bacterium RIFOXYA2_FULL_47_9</name>
    <dbReference type="NCBI Taxonomy" id="1797995"/>
    <lineage>
        <taxon>Bacteria</taxon>
        <taxon>Candidatus Falkowiibacteriota</taxon>
    </lineage>
</organism>
<dbReference type="Pfam" id="PF01041">
    <property type="entry name" value="DegT_DnrJ_EryC1"/>
    <property type="match status" value="1"/>
</dbReference>
<evidence type="ECO:0000256" key="2">
    <source>
        <dbReference type="ARBA" id="ARBA00037999"/>
    </source>
</evidence>
<accession>A0A1F5SL18</accession>
<sequence length="368" mass="41190">MIPFLDLRAINAAHREEIMAAITRVFDSGQYILGKEVEQFEAEFTRYCGVKHAIGSGNGLDALTLIIRAYKELDILHEGDEILVPANTYIATILAITENRLKPVLVEPDTSTYNIDVNRLEDIITVKTKAIMVVHLYGQVGYSQRMQKIANAHGLKIIEDCAQAHGAILQDKRTGSLGDAGGFSFYPGKNLGALGDGGAVTTNDPALAEIVRALRNYGSHKKYYNQYQGVNSRLDALQAAVLSVKLKYLDGENEKRRTVAEFYLQHITNAALVLPQPALHRESHVWHLFVVRTENRDHFQQYLQDREIQTVIHYPVAPHKQEAFSDWDTQIYPVSEALHASVISLPIYPTMTLEQANYIAAACNAYRL</sequence>
<comment type="similarity">
    <text evidence="2 5">Belongs to the DegT/DnrJ/EryC1 family.</text>
</comment>
<dbReference type="STRING" id="1797995.A2242_04540"/>
<dbReference type="PANTHER" id="PTHR30244">
    <property type="entry name" value="TRANSAMINASE"/>
    <property type="match status" value="1"/>
</dbReference>
<dbReference type="Gene3D" id="3.90.1150.10">
    <property type="entry name" value="Aspartate Aminotransferase, domain 1"/>
    <property type="match status" value="1"/>
</dbReference>
<proteinExistence type="inferred from homology"/>
<evidence type="ECO:0000313" key="6">
    <source>
        <dbReference type="EMBL" id="OGF27362.1"/>
    </source>
</evidence>
<reference evidence="6 7" key="1">
    <citation type="journal article" date="2016" name="Nat. Commun.">
        <title>Thousands of microbial genomes shed light on interconnected biogeochemical processes in an aquifer system.</title>
        <authorList>
            <person name="Anantharaman K."/>
            <person name="Brown C.T."/>
            <person name="Hug L.A."/>
            <person name="Sharon I."/>
            <person name="Castelle C.J."/>
            <person name="Probst A.J."/>
            <person name="Thomas B.C."/>
            <person name="Singh A."/>
            <person name="Wilkins M.J."/>
            <person name="Karaoz U."/>
            <person name="Brodie E.L."/>
            <person name="Williams K.H."/>
            <person name="Hubbard S.S."/>
            <person name="Banfield J.F."/>
        </authorList>
    </citation>
    <scope>NUCLEOTIDE SEQUENCE [LARGE SCALE GENOMIC DNA]</scope>
</reference>
<name>A0A1F5SL18_9BACT</name>
<protein>
    <submittedName>
        <fullName evidence="6">Aminotransferase</fullName>
    </submittedName>
</protein>
<dbReference type="PANTHER" id="PTHR30244:SF36">
    <property type="entry name" value="3-OXO-GLUCOSE-6-PHOSPHATE:GLUTAMATE AMINOTRANSFERASE"/>
    <property type="match status" value="1"/>
</dbReference>
<dbReference type="AlphaFoldDB" id="A0A1F5SL18"/>
<dbReference type="Gene3D" id="3.40.640.10">
    <property type="entry name" value="Type I PLP-dependent aspartate aminotransferase-like (Major domain)"/>
    <property type="match status" value="1"/>
</dbReference>
<feature type="modified residue" description="N6-(pyridoxal phosphate)lysine" evidence="4">
    <location>
        <position position="189"/>
    </location>
</feature>
<dbReference type="InterPro" id="IPR015421">
    <property type="entry name" value="PyrdxlP-dep_Trfase_major"/>
</dbReference>
<feature type="active site" description="Proton acceptor" evidence="3">
    <location>
        <position position="189"/>
    </location>
</feature>
<dbReference type="GO" id="GO:0008483">
    <property type="term" value="F:transaminase activity"/>
    <property type="evidence" value="ECO:0007669"/>
    <property type="project" value="UniProtKB-KW"/>
</dbReference>
<keyword evidence="6" id="KW-0808">Transferase</keyword>
<comment type="caution">
    <text evidence="6">The sequence shown here is derived from an EMBL/GenBank/DDBJ whole genome shotgun (WGS) entry which is preliminary data.</text>
</comment>
<dbReference type="GO" id="GO:0000271">
    <property type="term" value="P:polysaccharide biosynthetic process"/>
    <property type="evidence" value="ECO:0007669"/>
    <property type="project" value="TreeGrafter"/>
</dbReference>
<dbReference type="Proteomes" id="UP000178925">
    <property type="component" value="Unassembled WGS sequence"/>
</dbReference>
<evidence type="ECO:0000256" key="1">
    <source>
        <dbReference type="ARBA" id="ARBA00022898"/>
    </source>
</evidence>
<dbReference type="PIRSF" id="PIRSF000390">
    <property type="entry name" value="PLP_StrS"/>
    <property type="match status" value="1"/>
</dbReference>
<gene>
    <name evidence="6" type="ORF">A2242_04540</name>
</gene>
<dbReference type="InterPro" id="IPR015424">
    <property type="entry name" value="PyrdxlP-dep_Trfase"/>
</dbReference>
<keyword evidence="6" id="KW-0032">Aminotransferase</keyword>
<evidence type="ECO:0000256" key="5">
    <source>
        <dbReference type="RuleBase" id="RU004508"/>
    </source>
</evidence>
<dbReference type="EMBL" id="MFGC01000025">
    <property type="protein sequence ID" value="OGF27362.1"/>
    <property type="molecule type" value="Genomic_DNA"/>
</dbReference>
<dbReference type="CDD" id="cd00616">
    <property type="entry name" value="AHBA_syn"/>
    <property type="match status" value="1"/>
</dbReference>
<dbReference type="InterPro" id="IPR000653">
    <property type="entry name" value="DegT/StrS_aminotransferase"/>
</dbReference>
<keyword evidence="1 4" id="KW-0663">Pyridoxal phosphate</keyword>